<evidence type="ECO:0000256" key="6">
    <source>
        <dbReference type="ARBA" id="ARBA00023110"/>
    </source>
</evidence>
<evidence type="ECO:0000259" key="14">
    <source>
        <dbReference type="PROSITE" id="PS50198"/>
    </source>
</evidence>
<evidence type="ECO:0000256" key="11">
    <source>
        <dbReference type="HAMAP-Rule" id="MF_01145"/>
    </source>
</evidence>
<dbReference type="InterPro" id="IPR027304">
    <property type="entry name" value="Trigger_fact/SurA_dom_sf"/>
</dbReference>
<gene>
    <name evidence="11" type="primary">prsA</name>
    <name evidence="15" type="ORF">ABNX05_25730</name>
</gene>
<evidence type="ECO:0000256" key="1">
    <source>
        <dbReference type="ARBA" id="ARBA00000971"/>
    </source>
</evidence>
<protein>
    <recommendedName>
        <fullName evidence="11">Foldase protein PrsA</fullName>
        <ecNumber evidence="11">5.2.1.8</ecNumber>
    </recommendedName>
</protein>
<accession>A0ABV1MZP9</accession>
<comment type="catalytic activity">
    <reaction evidence="1 11">
        <text>[protein]-peptidylproline (omega=180) = [protein]-peptidylproline (omega=0)</text>
        <dbReference type="Rhea" id="RHEA:16237"/>
        <dbReference type="Rhea" id="RHEA-COMP:10747"/>
        <dbReference type="Rhea" id="RHEA-COMP:10748"/>
        <dbReference type="ChEBI" id="CHEBI:83833"/>
        <dbReference type="ChEBI" id="CHEBI:83834"/>
        <dbReference type="EC" id="5.2.1.8"/>
    </reaction>
</comment>
<dbReference type="Pfam" id="PF13616">
    <property type="entry name" value="Rotamase_3"/>
    <property type="match status" value="1"/>
</dbReference>
<dbReference type="InterPro" id="IPR046357">
    <property type="entry name" value="PPIase_dom_sf"/>
</dbReference>
<keyword evidence="12" id="KW-0175">Coiled coil</keyword>
<comment type="similarity">
    <text evidence="3 11">Belongs to the PrsA family.</text>
</comment>
<dbReference type="PANTHER" id="PTHR47245:SF1">
    <property type="entry name" value="FOLDASE PROTEIN PRSA"/>
    <property type="match status" value="1"/>
</dbReference>
<evidence type="ECO:0000256" key="3">
    <source>
        <dbReference type="ARBA" id="ARBA00006071"/>
    </source>
</evidence>
<feature type="chain" id="PRO_5046003441" description="Foldase protein PrsA" evidence="13">
    <location>
        <begin position="26"/>
        <end position="307"/>
    </location>
</feature>
<dbReference type="EMBL" id="JBEGDG010000043">
    <property type="protein sequence ID" value="MEQ6358000.1"/>
    <property type="molecule type" value="Genomic_DNA"/>
</dbReference>
<proteinExistence type="inferred from homology"/>
<reference evidence="15 16" key="1">
    <citation type="submission" date="2024-06" db="EMBL/GenBank/DDBJ databases">
        <title>Lysinibacillus zambalefons sp. nov., a Novel Firmicute Isolated from the Poon Bato Zambales Hyperalkaline Spring.</title>
        <authorList>
            <person name="Aja J.A."/>
            <person name="Lazaro J.E.H."/>
            <person name="Llorin L.D."/>
            <person name="Lim K.R."/>
            <person name="Teodosio J."/>
            <person name="Dalisay D.S."/>
        </authorList>
    </citation>
    <scope>NUCLEOTIDE SEQUENCE [LARGE SCALE GENOMIC DNA]</scope>
    <source>
        <strain evidence="15 16">M3</strain>
    </source>
</reference>
<dbReference type="PANTHER" id="PTHR47245">
    <property type="entry name" value="PEPTIDYLPROLYL ISOMERASE"/>
    <property type="match status" value="1"/>
</dbReference>
<keyword evidence="5 11" id="KW-0732">Signal</keyword>
<evidence type="ECO:0000256" key="2">
    <source>
        <dbReference type="ARBA" id="ARBA00004193"/>
    </source>
</evidence>
<evidence type="ECO:0000313" key="16">
    <source>
        <dbReference type="Proteomes" id="UP001478862"/>
    </source>
</evidence>
<dbReference type="InterPro" id="IPR000297">
    <property type="entry name" value="PPIase_PpiC"/>
</dbReference>
<keyword evidence="7 11" id="KW-0472">Membrane</keyword>
<evidence type="ECO:0000256" key="12">
    <source>
        <dbReference type="SAM" id="Coils"/>
    </source>
</evidence>
<dbReference type="RefSeq" id="WP_349662283.1">
    <property type="nucleotide sequence ID" value="NZ_JBEGDG010000043.1"/>
</dbReference>
<dbReference type="GO" id="GO:0003755">
    <property type="term" value="F:peptidyl-prolyl cis-trans isomerase activity"/>
    <property type="evidence" value="ECO:0007669"/>
    <property type="project" value="UniProtKB-EC"/>
</dbReference>
<dbReference type="EC" id="5.2.1.8" evidence="11"/>
<keyword evidence="4 11" id="KW-1003">Cell membrane</keyword>
<feature type="domain" description="PpiC" evidence="14">
    <location>
        <begin position="139"/>
        <end position="230"/>
    </location>
</feature>
<evidence type="ECO:0000256" key="8">
    <source>
        <dbReference type="ARBA" id="ARBA00023139"/>
    </source>
</evidence>
<evidence type="ECO:0000256" key="9">
    <source>
        <dbReference type="ARBA" id="ARBA00023235"/>
    </source>
</evidence>
<keyword evidence="9 11" id="KW-0413">Isomerase</keyword>
<comment type="caution">
    <text evidence="15">The sequence shown here is derived from an EMBL/GenBank/DDBJ whole genome shotgun (WGS) entry which is preliminary data.</text>
</comment>
<comment type="subcellular location">
    <subcellularLocation>
        <location evidence="2 11">Cell membrane</location>
        <topology evidence="2 11">Lipid-anchor</topology>
    </subcellularLocation>
</comment>
<comment type="function">
    <text evidence="11">Plays a major role in protein secretion by helping the post-translocational extracellular folding of several secreted proteins.</text>
</comment>
<dbReference type="SUPFAM" id="SSF54534">
    <property type="entry name" value="FKBP-like"/>
    <property type="match status" value="1"/>
</dbReference>
<keyword evidence="10 11" id="KW-0449">Lipoprotein</keyword>
<keyword evidence="16" id="KW-1185">Reference proteome</keyword>
<dbReference type="PROSITE" id="PS50198">
    <property type="entry name" value="PPIC_PPIASE_2"/>
    <property type="match status" value="1"/>
</dbReference>
<organism evidence="15 16">
    <name type="scientific">Lysinibacillus zambalensis</name>
    <dbReference type="NCBI Taxonomy" id="3160866"/>
    <lineage>
        <taxon>Bacteria</taxon>
        <taxon>Bacillati</taxon>
        <taxon>Bacillota</taxon>
        <taxon>Bacilli</taxon>
        <taxon>Bacillales</taxon>
        <taxon>Bacillaceae</taxon>
        <taxon>Lysinibacillus</taxon>
    </lineage>
</organism>
<dbReference type="SUPFAM" id="SSF109998">
    <property type="entry name" value="Triger factor/SurA peptide-binding domain-like"/>
    <property type="match status" value="1"/>
</dbReference>
<evidence type="ECO:0000256" key="10">
    <source>
        <dbReference type="ARBA" id="ARBA00023288"/>
    </source>
</evidence>
<feature type="coiled-coil region" evidence="12">
    <location>
        <begin position="78"/>
        <end position="141"/>
    </location>
</feature>
<name>A0ABV1MZP9_9BACI</name>
<evidence type="ECO:0000256" key="4">
    <source>
        <dbReference type="ARBA" id="ARBA00022475"/>
    </source>
</evidence>
<dbReference type="PROSITE" id="PS51257">
    <property type="entry name" value="PROKAR_LIPOPROTEIN"/>
    <property type="match status" value="1"/>
</dbReference>
<dbReference type="HAMAP" id="MF_01145">
    <property type="entry name" value="Foldase_PrsA"/>
    <property type="match status" value="1"/>
</dbReference>
<evidence type="ECO:0000313" key="15">
    <source>
        <dbReference type="EMBL" id="MEQ6358000.1"/>
    </source>
</evidence>
<keyword evidence="6 11" id="KW-0697">Rotamase</keyword>
<dbReference type="Gene3D" id="3.10.50.40">
    <property type="match status" value="1"/>
</dbReference>
<evidence type="ECO:0000256" key="13">
    <source>
        <dbReference type="SAM" id="SignalP"/>
    </source>
</evidence>
<dbReference type="InterPro" id="IPR050245">
    <property type="entry name" value="PrsA_foldase"/>
</dbReference>
<keyword evidence="8 11" id="KW-0564">Palmitate</keyword>
<dbReference type="InterPro" id="IPR023059">
    <property type="entry name" value="Foldase_PrsA"/>
</dbReference>
<evidence type="ECO:0000256" key="7">
    <source>
        <dbReference type="ARBA" id="ARBA00023136"/>
    </source>
</evidence>
<feature type="signal peptide" evidence="13">
    <location>
        <begin position="1"/>
        <end position="25"/>
    </location>
</feature>
<dbReference type="Proteomes" id="UP001478862">
    <property type="component" value="Unassembled WGS sequence"/>
</dbReference>
<evidence type="ECO:0000256" key="5">
    <source>
        <dbReference type="ARBA" id="ARBA00022729"/>
    </source>
</evidence>
<sequence>MKKTVLTFTLAASVLALGACSYDSATNDKVIATSKVGDITQNDLYEEMKASSGNQAFQFLMIKKVLSAKYEVTEDEVNAQIEADKKQLGDDFENALAQQSHTESSYKKSLELKLMYEKALVEDVEVTEDEIKAEYENIKNEIQARHIVVKDEETAKKVKAELESGKDFAKVAKSYSIEEAAQTTGGDLGWFNKATNMDQQFLKGAFALKKNVISDPIQSSFGYHIIEVTDKREIKESYKGKKGELEKQLKLAKVDNSTLLTKVAKMMKEADIKIKDEDLKTALDEFLAAAKTGTTTEDADTSTEESK</sequence>